<dbReference type="EMBL" id="MRZV01000083">
    <property type="protein sequence ID" value="PIK59450.1"/>
    <property type="molecule type" value="Genomic_DNA"/>
</dbReference>
<evidence type="ECO:0000313" key="6">
    <source>
        <dbReference type="EMBL" id="PIK59450.1"/>
    </source>
</evidence>
<dbReference type="AlphaFoldDB" id="A0A2G8LGZ8"/>
<reference evidence="6 7" key="1">
    <citation type="journal article" date="2017" name="PLoS Biol.">
        <title>The sea cucumber genome provides insights into morphological evolution and visceral regeneration.</title>
        <authorList>
            <person name="Zhang X."/>
            <person name="Sun L."/>
            <person name="Yuan J."/>
            <person name="Sun Y."/>
            <person name="Gao Y."/>
            <person name="Zhang L."/>
            <person name="Li S."/>
            <person name="Dai H."/>
            <person name="Hamel J.F."/>
            <person name="Liu C."/>
            <person name="Yu Y."/>
            <person name="Liu S."/>
            <person name="Lin W."/>
            <person name="Guo K."/>
            <person name="Jin S."/>
            <person name="Xu P."/>
            <person name="Storey K.B."/>
            <person name="Huan P."/>
            <person name="Zhang T."/>
            <person name="Zhou Y."/>
            <person name="Zhang J."/>
            <person name="Lin C."/>
            <person name="Li X."/>
            <person name="Xing L."/>
            <person name="Huo D."/>
            <person name="Sun M."/>
            <person name="Wang L."/>
            <person name="Mercier A."/>
            <person name="Li F."/>
            <person name="Yang H."/>
            <person name="Xiang J."/>
        </authorList>
    </citation>
    <scope>NUCLEOTIDE SEQUENCE [LARGE SCALE GENOMIC DNA]</scope>
    <source>
        <strain evidence="6">Shaxun</strain>
        <tissue evidence="6">Muscle</tissue>
    </source>
</reference>
<keyword evidence="2" id="KW-0677">Repeat</keyword>
<feature type="compositionally biased region" description="Gly residues" evidence="5">
    <location>
        <begin position="176"/>
        <end position="185"/>
    </location>
</feature>
<dbReference type="PANTHER" id="PTHR10680">
    <property type="entry name" value="PEPTIDYL-GLYCINE ALPHA-AMIDATING MONOOXYGENASE"/>
    <property type="match status" value="1"/>
</dbReference>
<dbReference type="Gene3D" id="2.120.10.30">
    <property type="entry name" value="TolB, C-terminal domain"/>
    <property type="match status" value="2"/>
</dbReference>
<dbReference type="CDD" id="cd14958">
    <property type="entry name" value="NHL_PAL_like"/>
    <property type="match status" value="1"/>
</dbReference>
<dbReference type="PROSITE" id="PS51125">
    <property type="entry name" value="NHL"/>
    <property type="match status" value="2"/>
</dbReference>
<dbReference type="SUPFAM" id="SSF101898">
    <property type="entry name" value="NHL repeat"/>
    <property type="match status" value="1"/>
</dbReference>
<proteinExistence type="predicted"/>
<evidence type="ECO:0008006" key="8">
    <source>
        <dbReference type="Google" id="ProtNLM"/>
    </source>
</evidence>
<feature type="compositionally biased region" description="Acidic residues" evidence="5">
    <location>
        <begin position="186"/>
        <end position="207"/>
    </location>
</feature>
<evidence type="ECO:0000313" key="7">
    <source>
        <dbReference type="Proteomes" id="UP000230750"/>
    </source>
</evidence>
<dbReference type="InterPro" id="IPR011042">
    <property type="entry name" value="6-blade_b-propeller_TolB-like"/>
</dbReference>
<dbReference type="InterPro" id="IPR001258">
    <property type="entry name" value="NHL_repeat"/>
</dbReference>
<feature type="region of interest" description="Disordered" evidence="5">
    <location>
        <begin position="175"/>
        <end position="284"/>
    </location>
</feature>
<comment type="caution">
    <text evidence="6">The sequence shown here is derived from an EMBL/GenBank/DDBJ whole genome shotgun (WGS) entry which is preliminary data.</text>
</comment>
<dbReference type="OrthoDB" id="10018185at2759"/>
<feature type="repeat" description="NHL" evidence="4">
    <location>
        <begin position="409"/>
        <end position="440"/>
    </location>
</feature>
<evidence type="ECO:0000256" key="4">
    <source>
        <dbReference type="PROSITE-ProRule" id="PRU00504"/>
    </source>
</evidence>
<keyword evidence="3" id="KW-0325">Glycoprotein</keyword>
<evidence type="ECO:0000256" key="1">
    <source>
        <dbReference type="ARBA" id="ARBA00022729"/>
    </source>
</evidence>
<evidence type="ECO:0000256" key="2">
    <source>
        <dbReference type="ARBA" id="ARBA00022737"/>
    </source>
</evidence>
<protein>
    <recommendedName>
        <fullName evidence="8">Peptidylamidoglycolate lyase</fullName>
    </recommendedName>
</protein>
<evidence type="ECO:0000256" key="5">
    <source>
        <dbReference type="SAM" id="MobiDB-lite"/>
    </source>
</evidence>
<accession>A0A2G8LGZ8</accession>
<keyword evidence="7" id="KW-1185">Reference proteome</keyword>
<gene>
    <name evidence="6" type="ORF">BSL78_03663</name>
</gene>
<sequence>MALYESSLPTYDSSYSDGNPVMEYVSSLMDDYMQGQLVSEVTDDVSEVSEANEASEASVASEASETEYPYESSVEALINYLAEYWDEALQDTPSLTSTGWWPRQNIPVGQIAGLDVDARGNLVLFRRGERSWKPDDFDSDNVYIHDTPIQAQTLLVVEPMSGNIIEAWGKDNDGNAHGGGHADAGDGGDYDGDMDGNGDSDGDDDNNGGDSDGNADGNGIGDVGDGDGDENGNDDGGGDGDCDDGGDGVAAAAGGDGDDGGGGGNVDGDDDDGDNGGSNCDGNGDGDGDVDVSCLQTELRFYLPHGLTLDYQNNLWLTDVAMHQVFKISSDSDEPEMTFGQAFSPGSDADHLCKPTDVAVCSKTGDIFIADGYCNSRILKFAPNGTFLLEITAHYPEGDDDANSDLASFRIPHSLTMVESKGWVCVADRENARIQCFNAHNGTFAKEFSSPEFGREVFAIAYSPVEDVLYAVNGPRLHRSDVSTSGFTFDLDSGEILDKWTPDPEHFGVLHDIAVSPKEDSVFVADIETNRVWRFEKSSDMLSNMIY</sequence>
<feature type="region of interest" description="Disordered" evidence="5">
    <location>
        <begin position="44"/>
        <end position="66"/>
    </location>
</feature>
<feature type="compositionally biased region" description="Low complexity" evidence="5">
    <location>
        <begin position="48"/>
        <end position="63"/>
    </location>
</feature>
<dbReference type="STRING" id="307972.A0A2G8LGZ8"/>
<dbReference type="GO" id="GO:0005576">
    <property type="term" value="C:extracellular region"/>
    <property type="evidence" value="ECO:0007669"/>
    <property type="project" value="TreeGrafter"/>
</dbReference>
<keyword evidence="1" id="KW-0732">Signal</keyword>
<dbReference type="Proteomes" id="UP000230750">
    <property type="component" value="Unassembled WGS sequence"/>
</dbReference>
<feature type="compositionally biased region" description="Acidic residues" evidence="5">
    <location>
        <begin position="224"/>
        <end position="246"/>
    </location>
</feature>
<organism evidence="6 7">
    <name type="scientific">Stichopus japonicus</name>
    <name type="common">Sea cucumber</name>
    <dbReference type="NCBI Taxonomy" id="307972"/>
    <lineage>
        <taxon>Eukaryota</taxon>
        <taxon>Metazoa</taxon>
        <taxon>Echinodermata</taxon>
        <taxon>Eleutherozoa</taxon>
        <taxon>Echinozoa</taxon>
        <taxon>Holothuroidea</taxon>
        <taxon>Aspidochirotacea</taxon>
        <taxon>Aspidochirotida</taxon>
        <taxon>Stichopodidae</taxon>
        <taxon>Apostichopus</taxon>
    </lineage>
</organism>
<dbReference type="PANTHER" id="PTHR10680:SF36">
    <property type="entry name" value="PEPTIDYL-ALPHA-HYDROXYGLYCINE ALPHA-AMIDATING LYASE 1"/>
    <property type="match status" value="1"/>
</dbReference>
<name>A0A2G8LGZ8_STIJA</name>
<evidence type="ECO:0000256" key="3">
    <source>
        <dbReference type="ARBA" id="ARBA00023180"/>
    </source>
</evidence>
<feature type="repeat" description="NHL" evidence="4">
    <location>
        <begin position="344"/>
        <end position="384"/>
    </location>
</feature>
<dbReference type="Pfam" id="PF01436">
    <property type="entry name" value="NHL"/>
    <property type="match status" value="2"/>
</dbReference>